<dbReference type="Gene3D" id="3.40.630.30">
    <property type="match status" value="1"/>
</dbReference>
<dbReference type="PROSITE" id="PS51729">
    <property type="entry name" value="GNAT_YJDJ"/>
    <property type="match status" value="1"/>
</dbReference>
<comment type="caution">
    <text evidence="2">The sequence shown here is derived from an EMBL/GenBank/DDBJ whole genome shotgun (WGS) entry which is preliminary data.</text>
</comment>
<evidence type="ECO:0000259" key="1">
    <source>
        <dbReference type="PROSITE" id="PS51729"/>
    </source>
</evidence>
<dbReference type="Pfam" id="PF14542">
    <property type="entry name" value="Acetyltransf_CG"/>
    <property type="match status" value="1"/>
</dbReference>
<evidence type="ECO:0000313" key="3">
    <source>
        <dbReference type="Proteomes" id="UP000266005"/>
    </source>
</evidence>
<dbReference type="OrthoDB" id="9793389at2"/>
<protein>
    <submittedName>
        <fullName evidence="2">N-acetyltransferase</fullName>
    </submittedName>
</protein>
<dbReference type="Proteomes" id="UP000266005">
    <property type="component" value="Unassembled WGS sequence"/>
</dbReference>
<dbReference type="GO" id="GO:0016740">
    <property type="term" value="F:transferase activity"/>
    <property type="evidence" value="ECO:0007669"/>
    <property type="project" value="UniProtKB-KW"/>
</dbReference>
<dbReference type="InterPro" id="IPR031165">
    <property type="entry name" value="GNAT_YJDJ"/>
</dbReference>
<dbReference type="RefSeq" id="WP_119433486.1">
    <property type="nucleotide sequence ID" value="NZ_QWGE01000006.1"/>
</dbReference>
<sequence>MDFEIIHEERYQQFTAHLPHNQEAEVAYARPEQQVLDFTHTFVPEDYRGQGLAQQLISTALDFARQQNCKVIATCQAVQQFIAQNPEYQDLLD</sequence>
<organism evidence="2 3">
    <name type="scientific">Pontibacter oryzae</name>
    <dbReference type="NCBI Taxonomy" id="2304593"/>
    <lineage>
        <taxon>Bacteria</taxon>
        <taxon>Pseudomonadati</taxon>
        <taxon>Bacteroidota</taxon>
        <taxon>Cytophagia</taxon>
        <taxon>Cytophagales</taxon>
        <taxon>Hymenobacteraceae</taxon>
        <taxon>Pontibacter</taxon>
    </lineage>
</organism>
<proteinExistence type="predicted"/>
<keyword evidence="3" id="KW-1185">Reference proteome</keyword>
<dbReference type="CDD" id="cd04301">
    <property type="entry name" value="NAT_SF"/>
    <property type="match status" value="1"/>
</dbReference>
<evidence type="ECO:0000313" key="2">
    <source>
        <dbReference type="EMBL" id="RIJ34076.1"/>
    </source>
</evidence>
<dbReference type="AlphaFoldDB" id="A0A399RQT5"/>
<reference evidence="3" key="1">
    <citation type="submission" date="2018-08" db="EMBL/GenBank/DDBJ databases">
        <title>Mucilaginibacter sp. MYSH2.</title>
        <authorList>
            <person name="Seo T."/>
        </authorList>
    </citation>
    <scope>NUCLEOTIDE SEQUENCE [LARGE SCALE GENOMIC DNA]</scope>
    <source>
        <strain evidence="3">KIRAN</strain>
    </source>
</reference>
<dbReference type="PANTHER" id="PTHR31435">
    <property type="entry name" value="PROTEIN NATD1"/>
    <property type="match status" value="1"/>
</dbReference>
<dbReference type="SUPFAM" id="SSF55729">
    <property type="entry name" value="Acyl-CoA N-acyltransferases (Nat)"/>
    <property type="match status" value="1"/>
</dbReference>
<dbReference type="InterPro" id="IPR045057">
    <property type="entry name" value="Gcn5-rel_NAT"/>
</dbReference>
<accession>A0A399RQT5</accession>
<dbReference type="EMBL" id="QWGE01000006">
    <property type="protein sequence ID" value="RIJ34076.1"/>
    <property type="molecule type" value="Genomic_DNA"/>
</dbReference>
<feature type="domain" description="N-acetyltransferase" evidence="1">
    <location>
        <begin position="6"/>
        <end position="93"/>
    </location>
</feature>
<gene>
    <name evidence="2" type="ORF">D1627_17080</name>
</gene>
<dbReference type="PANTHER" id="PTHR31435:SF9">
    <property type="entry name" value="PROTEIN NATD1"/>
    <property type="match status" value="1"/>
</dbReference>
<dbReference type="InterPro" id="IPR016181">
    <property type="entry name" value="Acyl_CoA_acyltransferase"/>
</dbReference>
<name>A0A399RQT5_9BACT</name>
<keyword evidence="2" id="KW-0808">Transferase</keyword>